<dbReference type="Pfam" id="PF07110">
    <property type="entry name" value="EthD"/>
    <property type="match status" value="1"/>
</dbReference>
<dbReference type="OrthoDB" id="5294870at2"/>
<dbReference type="EMBL" id="MIGZ01000002">
    <property type="protein sequence ID" value="ODQ96550.1"/>
    <property type="molecule type" value="Genomic_DNA"/>
</dbReference>
<evidence type="ECO:0000259" key="1">
    <source>
        <dbReference type="Pfam" id="PF07110"/>
    </source>
</evidence>
<accession>A0A1E3S360</accession>
<reference evidence="3" key="1">
    <citation type="submission" date="2016-09" db="EMBL/GenBank/DDBJ databases">
        <authorList>
            <person name="Greninger A.L."/>
            <person name="Jerome K.R."/>
            <person name="Mcnair B."/>
            <person name="Wallis C."/>
            <person name="Fang F."/>
        </authorList>
    </citation>
    <scope>NUCLEOTIDE SEQUENCE [LARGE SCALE GENOMIC DNA]</scope>
    <source>
        <strain evidence="3">M7</strain>
    </source>
</reference>
<dbReference type="GO" id="GO:0016491">
    <property type="term" value="F:oxidoreductase activity"/>
    <property type="evidence" value="ECO:0007669"/>
    <property type="project" value="InterPro"/>
</dbReference>
<dbReference type="SUPFAM" id="SSF54909">
    <property type="entry name" value="Dimeric alpha+beta barrel"/>
    <property type="match status" value="1"/>
</dbReference>
<proteinExistence type="predicted"/>
<protein>
    <submittedName>
        <fullName evidence="2">Ethyl tert-butyl ether degradation protein EthD</fullName>
    </submittedName>
</protein>
<evidence type="ECO:0000313" key="2">
    <source>
        <dbReference type="EMBL" id="ODQ96550.1"/>
    </source>
</evidence>
<dbReference type="NCBIfam" id="TIGR02118">
    <property type="entry name" value="EthD family reductase"/>
    <property type="match status" value="1"/>
</dbReference>
<keyword evidence="3" id="KW-1185">Reference proteome</keyword>
<dbReference type="AlphaFoldDB" id="A0A1E3S360"/>
<dbReference type="InterPro" id="IPR011008">
    <property type="entry name" value="Dimeric_a/b-barrel"/>
</dbReference>
<dbReference type="Proteomes" id="UP000094243">
    <property type="component" value="Unassembled WGS sequence"/>
</dbReference>
<evidence type="ECO:0000313" key="3">
    <source>
        <dbReference type="Proteomes" id="UP000094243"/>
    </source>
</evidence>
<dbReference type="Gene3D" id="3.30.70.100">
    <property type="match status" value="1"/>
</dbReference>
<dbReference type="InterPro" id="IPR009799">
    <property type="entry name" value="EthD_dom"/>
</dbReference>
<sequence length="112" mass="12213">MTSQIVVCYGTPTAPEVFDEHYRTKHIPLVGRIPGLSGFTWGKCQSLASGEPPYYAVAHLNFDTNEALQQALVSPQMQDAARDVREFADGAVTMYICHTESVDPGGALQPSR</sequence>
<name>A0A1E3S360_9MYCO</name>
<comment type="caution">
    <text evidence="2">The sequence shown here is derived from an EMBL/GenBank/DDBJ whole genome shotgun (WGS) entry which is preliminary data.</text>
</comment>
<gene>
    <name evidence="2" type="ORF">BHQ17_00665</name>
</gene>
<organism evidence="2 3">
    <name type="scientific">Mycolicibacterium holsaticum</name>
    <dbReference type="NCBI Taxonomy" id="152142"/>
    <lineage>
        <taxon>Bacteria</taxon>
        <taxon>Bacillati</taxon>
        <taxon>Actinomycetota</taxon>
        <taxon>Actinomycetes</taxon>
        <taxon>Mycobacteriales</taxon>
        <taxon>Mycobacteriaceae</taxon>
        <taxon>Mycolicibacterium</taxon>
    </lineage>
</organism>
<feature type="domain" description="EthD" evidence="1">
    <location>
        <begin position="13"/>
        <end position="90"/>
    </location>
</feature>
<dbReference type="RefSeq" id="WP_069403296.1">
    <property type="nucleotide sequence ID" value="NZ_MIGZ01000002.1"/>
</dbReference>